<dbReference type="Proteomes" id="UP000590460">
    <property type="component" value="Unassembled WGS sequence"/>
</dbReference>
<dbReference type="AlphaFoldDB" id="A0A846ZHB9"/>
<proteinExistence type="predicted"/>
<sequence>MRYDVRIDGNTIDTFKTFEAAQAQAEKLNGTLSLTAPDKKAIVIGDYGK</sequence>
<name>A0A846ZHB9_9LACO</name>
<accession>A0A846ZHB9</accession>
<evidence type="ECO:0000313" key="2">
    <source>
        <dbReference type="Proteomes" id="UP000590460"/>
    </source>
</evidence>
<gene>
    <name evidence="1" type="ORF">HF966_05165</name>
</gene>
<dbReference type="RefSeq" id="WP_168676841.1">
    <property type="nucleotide sequence ID" value="NZ_BPKV01000007.1"/>
</dbReference>
<comment type="caution">
    <text evidence="1">The sequence shown here is derived from an EMBL/GenBank/DDBJ whole genome shotgun (WGS) entry which is preliminary data.</text>
</comment>
<reference evidence="1 2" key="1">
    <citation type="submission" date="2020-04" db="EMBL/GenBank/DDBJ databases">
        <title>MicrobeNet Type strains.</title>
        <authorList>
            <person name="Nicholson A.C."/>
        </authorList>
    </citation>
    <scope>NUCLEOTIDE SEQUENCE [LARGE SCALE GENOMIC DNA]</scope>
    <source>
        <strain evidence="1 2">CCUG 54536</strain>
    </source>
</reference>
<dbReference type="EMBL" id="JAAXPO010000005">
    <property type="protein sequence ID" value="NKZ18562.1"/>
    <property type="molecule type" value="Genomic_DNA"/>
</dbReference>
<organism evidence="1 2">
    <name type="scientific">Leuconostoc holzapfelii</name>
    <dbReference type="NCBI Taxonomy" id="434464"/>
    <lineage>
        <taxon>Bacteria</taxon>
        <taxon>Bacillati</taxon>
        <taxon>Bacillota</taxon>
        <taxon>Bacilli</taxon>
        <taxon>Lactobacillales</taxon>
        <taxon>Lactobacillaceae</taxon>
        <taxon>Leuconostoc</taxon>
    </lineage>
</organism>
<evidence type="ECO:0000313" key="1">
    <source>
        <dbReference type="EMBL" id="NKZ18562.1"/>
    </source>
</evidence>
<protein>
    <submittedName>
        <fullName evidence="1">Uncharacterized protein</fullName>
    </submittedName>
</protein>